<dbReference type="EMBL" id="JBHSIM010000013">
    <property type="protein sequence ID" value="MFC4832040.1"/>
    <property type="molecule type" value="Genomic_DNA"/>
</dbReference>
<feature type="region of interest" description="Disordered" evidence="1">
    <location>
        <begin position="114"/>
        <end position="139"/>
    </location>
</feature>
<protein>
    <submittedName>
        <fullName evidence="4">Uncharacterized protein</fullName>
    </submittedName>
</protein>
<dbReference type="Proteomes" id="UP001595909">
    <property type="component" value="Unassembled WGS sequence"/>
</dbReference>
<reference evidence="5" key="1">
    <citation type="journal article" date="2019" name="Int. J. Syst. Evol. Microbiol.">
        <title>The Global Catalogue of Microorganisms (GCM) 10K type strain sequencing project: providing services to taxonomists for standard genome sequencing and annotation.</title>
        <authorList>
            <consortium name="The Broad Institute Genomics Platform"/>
            <consortium name="The Broad Institute Genome Sequencing Center for Infectious Disease"/>
            <person name="Wu L."/>
            <person name="Ma J."/>
        </authorList>
    </citation>
    <scope>NUCLEOTIDE SEQUENCE [LARGE SCALE GENOMIC DNA]</scope>
    <source>
        <strain evidence="5">CCUG 50347</strain>
    </source>
</reference>
<keyword evidence="3" id="KW-0732">Signal</keyword>
<feature type="transmembrane region" description="Helical" evidence="2">
    <location>
        <begin position="233"/>
        <end position="252"/>
    </location>
</feature>
<accession>A0ABV9RI79</accession>
<dbReference type="RefSeq" id="WP_274189831.1">
    <property type="nucleotide sequence ID" value="NZ_BAABHN010000013.1"/>
</dbReference>
<keyword evidence="5" id="KW-1185">Reference proteome</keyword>
<name>A0ABV9RI79_9PSEU</name>
<organism evidence="4 5">
    <name type="scientific">Actinomycetospora chibensis</name>
    <dbReference type="NCBI Taxonomy" id="663606"/>
    <lineage>
        <taxon>Bacteria</taxon>
        <taxon>Bacillati</taxon>
        <taxon>Actinomycetota</taxon>
        <taxon>Actinomycetes</taxon>
        <taxon>Pseudonocardiales</taxon>
        <taxon>Pseudonocardiaceae</taxon>
        <taxon>Actinomycetospora</taxon>
    </lineage>
</organism>
<proteinExistence type="predicted"/>
<evidence type="ECO:0000256" key="3">
    <source>
        <dbReference type="SAM" id="SignalP"/>
    </source>
</evidence>
<keyword evidence="2" id="KW-1133">Transmembrane helix</keyword>
<feature type="signal peptide" evidence="3">
    <location>
        <begin position="1"/>
        <end position="31"/>
    </location>
</feature>
<feature type="chain" id="PRO_5045496006" evidence="3">
    <location>
        <begin position="32"/>
        <end position="274"/>
    </location>
</feature>
<evidence type="ECO:0000256" key="2">
    <source>
        <dbReference type="SAM" id="Phobius"/>
    </source>
</evidence>
<keyword evidence="2" id="KW-0812">Transmembrane</keyword>
<sequence length="274" mass="26731">MPLRAPRTLRTVVVGGLLIGATAIGAGSAAAAPEPTEPPPVPARCGQTVEAAPGQTVRVTPTLGLPFLVPVEEGMDPIRRSVSGVLCRVKVDVVEPVTSAAAQAAPPLRPVTEAVEGAAGTAEAATDPEPEAAAATPAVPDASAAPAFTPQQAAAAAPAFAPAFGTLPSSFLRDAAGPAPGGGRFDAATLLGSAFGGLRADLPGGFAAAPVSAVTTASQVQALPVAGLANGGVGVPSMLAVLGLAGVTALVVRRFTLRPQGRTARSAAADDARD</sequence>
<evidence type="ECO:0000256" key="1">
    <source>
        <dbReference type="SAM" id="MobiDB-lite"/>
    </source>
</evidence>
<evidence type="ECO:0000313" key="4">
    <source>
        <dbReference type="EMBL" id="MFC4832040.1"/>
    </source>
</evidence>
<comment type="caution">
    <text evidence="4">The sequence shown here is derived from an EMBL/GenBank/DDBJ whole genome shotgun (WGS) entry which is preliminary data.</text>
</comment>
<gene>
    <name evidence="4" type="ORF">ACFPEL_06420</name>
</gene>
<evidence type="ECO:0000313" key="5">
    <source>
        <dbReference type="Proteomes" id="UP001595909"/>
    </source>
</evidence>
<keyword evidence="2" id="KW-0472">Membrane</keyword>